<protein>
    <submittedName>
        <fullName evidence="1">Uncharacterized protein</fullName>
    </submittedName>
</protein>
<name>A0ACB8RI87_9AGAM</name>
<keyword evidence="2" id="KW-1185">Reference proteome</keyword>
<evidence type="ECO:0000313" key="2">
    <source>
        <dbReference type="Proteomes" id="UP000814033"/>
    </source>
</evidence>
<comment type="caution">
    <text evidence="1">The sequence shown here is derived from an EMBL/GenBank/DDBJ whole genome shotgun (WGS) entry which is preliminary data.</text>
</comment>
<proteinExistence type="predicted"/>
<accession>A0ACB8RI87</accession>
<sequence length="181" mass="18804">MSLHRDTLDVFLTTPSRVQVLYTPLSLLRASSLYITFESAEQLPHPGSSVREPAPPRGGQSPPSPPLSTQAAASPTGEAEDGGSGAVGDVEGTASRTQGRDASRGSSTTSQAFAVDSPSQPRARGRPWPAPRPTQEGAPVAQAAPPGRKRVRAVLEYAAGDLGALTEGELRQQKRARGDGA</sequence>
<reference evidence="1" key="2">
    <citation type="journal article" date="2022" name="New Phytol.">
        <title>Evolutionary transition to the ectomycorrhizal habit in the genomes of a hyperdiverse lineage of mushroom-forming fungi.</title>
        <authorList>
            <person name="Looney B."/>
            <person name="Miyauchi S."/>
            <person name="Morin E."/>
            <person name="Drula E."/>
            <person name="Courty P.E."/>
            <person name="Kohler A."/>
            <person name="Kuo A."/>
            <person name="LaButti K."/>
            <person name="Pangilinan J."/>
            <person name="Lipzen A."/>
            <person name="Riley R."/>
            <person name="Andreopoulos W."/>
            <person name="He G."/>
            <person name="Johnson J."/>
            <person name="Nolan M."/>
            <person name="Tritt A."/>
            <person name="Barry K.W."/>
            <person name="Grigoriev I.V."/>
            <person name="Nagy L.G."/>
            <person name="Hibbett D."/>
            <person name="Henrissat B."/>
            <person name="Matheny P.B."/>
            <person name="Labbe J."/>
            <person name="Martin F.M."/>
        </authorList>
    </citation>
    <scope>NUCLEOTIDE SEQUENCE</scope>
    <source>
        <strain evidence="1">FP105234-sp</strain>
    </source>
</reference>
<gene>
    <name evidence="1" type="ORF">FA95DRAFT_1609025</name>
</gene>
<reference evidence="1" key="1">
    <citation type="submission" date="2021-02" db="EMBL/GenBank/DDBJ databases">
        <authorList>
            <consortium name="DOE Joint Genome Institute"/>
            <person name="Ahrendt S."/>
            <person name="Looney B.P."/>
            <person name="Miyauchi S."/>
            <person name="Morin E."/>
            <person name="Drula E."/>
            <person name="Courty P.E."/>
            <person name="Chicoki N."/>
            <person name="Fauchery L."/>
            <person name="Kohler A."/>
            <person name="Kuo A."/>
            <person name="Labutti K."/>
            <person name="Pangilinan J."/>
            <person name="Lipzen A."/>
            <person name="Riley R."/>
            <person name="Andreopoulos W."/>
            <person name="He G."/>
            <person name="Johnson J."/>
            <person name="Barry K.W."/>
            <person name="Grigoriev I.V."/>
            <person name="Nagy L."/>
            <person name="Hibbett D."/>
            <person name="Henrissat B."/>
            <person name="Matheny P.B."/>
            <person name="Labbe J."/>
            <person name="Martin F."/>
        </authorList>
    </citation>
    <scope>NUCLEOTIDE SEQUENCE</scope>
    <source>
        <strain evidence="1">FP105234-sp</strain>
    </source>
</reference>
<organism evidence="1 2">
    <name type="scientific">Auriscalpium vulgare</name>
    <dbReference type="NCBI Taxonomy" id="40419"/>
    <lineage>
        <taxon>Eukaryota</taxon>
        <taxon>Fungi</taxon>
        <taxon>Dikarya</taxon>
        <taxon>Basidiomycota</taxon>
        <taxon>Agaricomycotina</taxon>
        <taxon>Agaricomycetes</taxon>
        <taxon>Russulales</taxon>
        <taxon>Auriscalpiaceae</taxon>
        <taxon>Auriscalpium</taxon>
    </lineage>
</organism>
<dbReference type="EMBL" id="MU276002">
    <property type="protein sequence ID" value="KAI0043843.1"/>
    <property type="molecule type" value="Genomic_DNA"/>
</dbReference>
<evidence type="ECO:0000313" key="1">
    <source>
        <dbReference type="EMBL" id="KAI0043843.1"/>
    </source>
</evidence>
<dbReference type="Proteomes" id="UP000814033">
    <property type="component" value="Unassembled WGS sequence"/>
</dbReference>